<dbReference type="AlphaFoldDB" id="U6KD37"/>
<dbReference type="RefSeq" id="XP_037878214.1">
    <property type="nucleotide sequence ID" value="XM_038022360.1"/>
</dbReference>
<organism evidence="1 2">
    <name type="scientific">Eimeria mitis</name>
    <dbReference type="NCBI Taxonomy" id="44415"/>
    <lineage>
        <taxon>Eukaryota</taxon>
        <taxon>Sar</taxon>
        <taxon>Alveolata</taxon>
        <taxon>Apicomplexa</taxon>
        <taxon>Conoidasida</taxon>
        <taxon>Coccidia</taxon>
        <taxon>Eucoccidiorida</taxon>
        <taxon>Eimeriorina</taxon>
        <taxon>Eimeriidae</taxon>
        <taxon>Eimeria</taxon>
    </lineage>
</organism>
<dbReference type="Proteomes" id="UP000030744">
    <property type="component" value="Unassembled WGS sequence"/>
</dbReference>
<keyword evidence="2" id="KW-1185">Reference proteome</keyword>
<dbReference type="GeneID" id="60404046"/>
<dbReference type="Gene3D" id="2.60.120.260">
    <property type="entry name" value="Galactose-binding domain-like"/>
    <property type="match status" value="1"/>
</dbReference>
<sequence length="309" mass="33270">MHNVEVASRPVQREWQRATGTFFLADASDVQRQCAKLGRFCNGGAELLCGFPTDSPSTDCVALGQDIAAKKAGGSIDYAQTSGAVSHGALVVSQLLQNVASFAMPKLGNAASLTSLPSSTASKTAATKLLQSYYPLYNHSNDPGVLISDSNATYIIQDEHGQVTIDLARRSPIFAIAMETPTITDLEGRCESVEMRWFSVYVQLEGKEGPGCQKPASRADAMAKGQAGDKTWCQVGHFEYLCQRKSALQVFCLDAPPGAPRVPASWPSNGSEACWSKTGWLTQRVRIALNGNWGAEATRVRRLRVLALL</sequence>
<dbReference type="VEuPathDB" id="ToxoDB:EMH_0044960"/>
<reference evidence="1" key="1">
    <citation type="submission" date="2013-10" db="EMBL/GenBank/DDBJ databases">
        <title>Genomic analysis of the causative agents of coccidiosis in chickens.</title>
        <authorList>
            <person name="Reid A.J."/>
            <person name="Blake D."/>
            <person name="Billington K."/>
            <person name="Browne H."/>
            <person name="Dunn M."/>
            <person name="Hung S."/>
            <person name="Kawahara F."/>
            <person name="Miranda-Saavedra D."/>
            <person name="Mourier T."/>
            <person name="Nagra H."/>
            <person name="Otto T.D."/>
            <person name="Rawlings N."/>
            <person name="Sanchez A."/>
            <person name="Sanders M."/>
            <person name="Subramaniam C."/>
            <person name="Tay Y."/>
            <person name="Dear P."/>
            <person name="Doerig C."/>
            <person name="Gruber A."/>
            <person name="Parkinson J."/>
            <person name="Shirley M."/>
            <person name="Wan K.L."/>
            <person name="Berriman M."/>
            <person name="Tomley F."/>
            <person name="Pain A."/>
        </authorList>
    </citation>
    <scope>NUCLEOTIDE SEQUENCE [LARGE SCALE GENOMIC DNA]</scope>
    <source>
        <strain evidence="1">Houghton</strain>
    </source>
</reference>
<evidence type="ECO:0000313" key="1">
    <source>
        <dbReference type="EMBL" id="CDJ35925.1"/>
    </source>
</evidence>
<dbReference type="OrthoDB" id="346068at2759"/>
<accession>U6KD37</accession>
<name>U6KD37_9EIME</name>
<gene>
    <name evidence="1" type="ORF">EMH_0044960</name>
</gene>
<proteinExistence type="predicted"/>
<evidence type="ECO:0000313" key="2">
    <source>
        <dbReference type="Proteomes" id="UP000030744"/>
    </source>
</evidence>
<protein>
    <submittedName>
        <fullName evidence="1">Uncharacterized protein</fullName>
    </submittedName>
</protein>
<dbReference type="EMBL" id="HG735432">
    <property type="protein sequence ID" value="CDJ35925.1"/>
    <property type="molecule type" value="Genomic_DNA"/>
</dbReference>
<reference evidence="1" key="2">
    <citation type="submission" date="2013-10" db="EMBL/GenBank/DDBJ databases">
        <authorList>
            <person name="Aslett M."/>
        </authorList>
    </citation>
    <scope>NUCLEOTIDE SEQUENCE [LARGE SCALE GENOMIC DNA]</scope>
    <source>
        <strain evidence="1">Houghton</strain>
    </source>
</reference>